<feature type="non-terminal residue" evidence="2">
    <location>
        <position position="1"/>
    </location>
</feature>
<dbReference type="Proteomes" id="UP000287651">
    <property type="component" value="Unassembled WGS sequence"/>
</dbReference>
<name>A0A427AAQ6_ENSVE</name>
<proteinExistence type="predicted"/>
<feature type="compositionally biased region" description="Basic residues" evidence="1">
    <location>
        <begin position="27"/>
        <end position="41"/>
    </location>
</feature>
<evidence type="ECO:0000256" key="1">
    <source>
        <dbReference type="SAM" id="MobiDB-lite"/>
    </source>
</evidence>
<evidence type="ECO:0000313" key="3">
    <source>
        <dbReference type="Proteomes" id="UP000287651"/>
    </source>
</evidence>
<gene>
    <name evidence="2" type="ORF">B296_00027423</name>
</gene>
<protein>
    <submittedName>
        <fullName evidence="2">Uncharacterized protein</fullName>
    </submittedName>
</protein>
<dbReference type="EMBL" id="AMZH03003126">
    <property type="protein sequence ID" value="RRT73325.1"/>
    <property type="molecule type" value="Genomic_DNA"/>
</dbReference>
<reference evidence="2 3" key="1">
    <citation type="journal article" date="2014" name="Agronomy (Basel)">
        <title>A Draft Genome Sequence for Ensete ventricosum, the Drought-Tolerant Tree Against Hunger.</title>
        <authorList>
            <person name="Harrison J."/>
            <person name="Moore K.A."/>
            <person name="Paszkiewicz K."/>
            <person name="Jones T."/>
            <person name="Grant M."/>
            <person name="Ambacheew D."/>
            <person name="Muzemil S."/>
            <person name="Studholme D.J."/>
        </authorList>
    </citation>
    <scope>NUCLEOTIDE SEQUENCE [LARGE SCALE GENOMIC DNA]</scope>
</reference>
<feature type="region of interest" description="Disordered" evidence="1">
    <location>
        <begin position="1"/>
        <end position="50"/>
    </location>
</feature>
<evidence type="ECO:0000313" key="2">
    <source>
        <dbReference type="EMBL" id="RRT73325.1"/>
    </source>
</evidence>
<dbReference type="AlphaFoldDB" id="A0A427AAQ6"/>
<organism evidence="2 3">
    <name type="scientific">Ensete ventricosum</name>
    <name type="common">Abyssinian banana</name>
    <name type="synonym">Musa ensete</name>
    <dbReference type="NCBI Taxonomy" id="4639"/>
    <lineage>
        <taxon>Eukaryota</taxon>
        <taxon>Viridiplantae</taxon>
        <taxon>Streptophyta</taxon>
        <taxon>Embryophyta</taxon>
        <taxon>Tracheophyta</taxon>
        <taxon>Spermatophyta</taxon>
        <taxon>Magnoliopsida</taxon>
        <taxon>Liliopsida</taxon>
        <taxon>Zingiberales</taxon>
        <taxon>Musaceae</taxon>
        <taxon>Ensete</taxon>
    </lineage>
</organism>
<sequence>KTPYRVVPSKSAVGSRFRPSAVDWGRNKKKEKKKREKKRRNIPSPVPHAVRRPRVARGRFLLLNVSPRRRGSRRCR</sequence>
<comment type="caution">
    <text evidence="2">The sequence shown here is derived from an EMBL/GenBank/DDBJ whole genome shotgun (WGS) entry which is preliminary data.</text>
</comment>
<accession>A0A427AAQ6</accession>